<keyword evidence="2" id="KW-1185">Reference proteome</keyword>
<evidence type="ECO:0000313" key="2">
    <source>
        <dbReference type="Proteomes" id="UP000035034"/>
    </source>
</evidence>
<dbReference type="EMBL" id="BAEH01000063">
    <property type="protein sequence ID" value="GAB18740.1"/>
    <property type="molecule type" value="Genomic_DNA"/>
</dbReference>
<accession>H0R0Y9</accession>
<evidence type="ECO:0000313" key="1">
    <source>
        <dbReference type="EMBL" id="GAB18740.1"/>
    </source>
</evidence>
<dbReference type="Proteomes" id="UP000035034">
    <property type="component" value="Unassembled WGS sequence"/>
</dbReference>
<dbReference type="STRING" id="1077974.GOEFS_063_00140"/>
<protein>
    <submittedName>
        <fullName evidence="1">Uncharacterized protein</fullName>
    </submittedName>
</protein>
<dbReference type="AlphaFoldDB" id="H0R0Y9"/>
<comment type="caution">
    <text evidence="1">The sequence shown here is derived from an EMBL/GenBank/DDBJ whole genome shotgun (WGS) entry which is preliminary data.</text>
</comment>
<name>H0R0Y9_9ACTN</name>
<gene>
    <name evidence="1" type="ORF">GOEFS_063_00140</name>
</gene>
<reference evidence="1 2" key="1">
    <citation type="submission" date="2011-12" db="EMBL/GenBank/DDBJ databases">
        <title>Whole genome shotgun sequence of Gordonia effusa NBRC 100432.</title>
        <authorList>
            <person name="Yoshida I."/>
            <person name="Takarada H."/>
            <person name="Hosoyama A."/>
            <person name="Tsuchikane K."/>
            <person name="Katsumata H."/>
            <person name="Yamazaki S."/>
            <person name="Fujita N."/>
        </authorList>
    </citation>
    <scope>NUCLEOTIDE SEQUENCE [LARGE SCALE GENOMIC DNA]</scope>
    <source>
        <strain evidence="1 2">NBRC 100432</strain>
    </source>
</reference>
<organism evidence="1 2">
    <name type="scientific">Gordonia effusa NBRC 100432</name>
    <dbReference type="NCBI Taxonomy" id="1077974"/>
    <lineage>
        <taxon>Bacteria</taxon>
        <taxon>Bacillati</taxon>
        <taxon>Actinomycetota</taxon>
        <taxon>Actinomycetes</taxon>
        <taxon>Mycobacteriales</taxon>
        <taxon>Gordoniaceae</taxon>
        <taxon>Gordonia</taxon>
    </lineage>
</organism>
<proteinExistence type="predicted"/>
<sequence length="128" mass="13124">MSSGRPGASFWSRLAVIVAAAGTLALALVGVGYATAAMSAPTSRYGTDCVYRLSLPVPSHDVVTFVESDLDGGRPVTITNPVVPRGGLASARWRPTIHGERVLIAEQDGVRSVAVPVAVLAGGGPLCR</sequence>
<dbReference type="RefSeq" id="WP_007318076.1">
    <property type="nucleotide sequence ID" value="NZ_BAEH01000063.1"/>
</dbReference>